<dbReference type="EMBL" id="DSVQ01000012">
    <property type="protein sequence ID" value="HGT39188.1"/>
    <property type="molecule type" value="Genomic_DNA"/>
</dbReference>
<dbReference type="SUPFAM" id="SSF109998">
    <property type="entry name" value="Triger factor/SurA peptide-binding domain-like"/>
    <property type="match status" value="1"/>
</dbReference>
<gene>
    <name evidence="4" type="ORF">ENS64_07995</name>
</gene>
<feature type="domain" description="PpiC" evidence="3">
    <location>
        <begin position="231"/>
        <end position="330"/>
    </location>
</feature>
<dbReference type="Gene3D" id="3.10.50.40">
    <property type="match status" value="1"/>
</dbReference>
<keyword evidence="1" id="KW-0697">Rotamase</keyword>
<dbReference type="PANTHER" id="PTHR47245">
    <property type="entry name" value="PEPTIDYLPROLYL ISOMERASE"/>
    <property type="match status" value="1"/>
</dbReference>
<dbReference type="PROSITE" id="PS51257">
    <property type="entry name" value="PROKAR_LIPOPROTEIN"/>
    <property type="match status" value="1"/>
</dbReference>
<reference evidence="4" key="1">
    <citation type="journal article" date="2020" name="mSystems">
        <title>Genome- and Community-Level Interaction Insights into Carbon Utilization and Element Cycling Functions of Hydrothermarchaeota in Hydrothermal Sediment.</title>
        <authorList>
            <person name="Zhou Z."/>
            <person name="Liu Y."/>
            <person name="Xu W."/>
            <person name="Pan J."/>
            <person name="Luo Z.H."/>
            <person name="Li M."/>
        </authorList>
    </citation>
    <scope>NUCLEOTIDE SEQUENCE [LARGE SCALE GENOMIC DNA]</scope>
    <source>
        <strain evidence="4">SpSt-508</strain>
    </source>
</reference>
<dbReference type="PANTHER" id="PTHR47245:SF2">
    <property type="entry name" value="PEPTIDYL-PROLYL CIS-TRANS ISOMERASE HP_0175-RELATED"/>
    <property type="match status" value="1"/>
</dbReference>
<dbReference type="InterPro" id="IPR050245">
    <property type="entry name" value="PrsA_foldase"/>
</dbReference>
<proteinExistence type="predicted"/>
<keyword evidence="1" id="KW-0413">Isomerase</keyword>
<evidence type="ECO:0000313" key="4">
    <source>
        <dbReference type="EMBL" id="HGT39188.1"/>
    </source>
</evidence>
<dbReference type="InterPro" id="IPR000297">
    <property type="entry name" value="PPIase_PpiC"/>
</dbReference>
<feature type="region of interest" description="Disordered" evidence="2">
    <location>
        <begin position="22"/>
        <end position="55"/>
    </location>
</feature>
<dbReference type="PROSITE" id="PS50198">
    <property type="entry name" value="PPIC_PPIASE_2"/>
    <property type="match status" value="1"/>
</dbReference>
<protein>
    <recommendedName>
        <fullName evidence="3">PpiC domain-containing protein</fullName>
    </recommendedName>
</protein>
<dbReference type="SUPFAM" id="SSF54534">
    <property type="entry name" value="FKBP-like"/>
    <property type="match status" value="1"/>
</dbReference>
<dbReference type="Gene3D" id="1.10.4030.10">
    <property type="entry name" value="Porin chaperone SurA, peptide-binding domain"/>
    <property type="match status" value="1"/>
</dbReference>
<name>A0A7C4QQW0_9PLAN</name>
<dbReference type="GO" id="GO:0003755">
    <property type="term" value="F:peptidyl-prolyl cis-trans isomerase activity"/>
    <property type="evidence" value="ECO:0007669"/>
    <property type="project" value="UniProtKB-KW"/>
</dbReference>
<comment type="caution">
    <text evidence="4">The sequence shown here is derived from an EMBL/GenBank/DDBJ whole genome shotgun (WGS) entry which is preliminary data.</text>
</comment>
<feature type="compositionally biased region" description="Basic and acidic residues" evidence="2">
    <location>
        <begin position="37"/>
        <end position="46"/>
    </location>
</feature>
<evidence type="ECO:0000256" key="2">
    <source>
        <dbReference type="SAM" id="MobiDB-lite"/>
    </source>
</evidence>
<organism evidence="4">
    <name type="scientific">Schlesneria paludicola</name>
    <dbReference type="NCBI Taxonomy" id="360056"/>
    <lineage>
        <taxon>Bacteria</taxon>
        <taxon>Pseudomonadati</taxon>
        <taxon>Planctomycetota</taxon>
        <taxon>Planctomycetia</taxon>
        <taxon>Planctomycetales</taxon>
        <taxon>Planctomycetaceae</taxon>
        <taxon>Schlesneria</taxon>
    </lineage>
</organism>
<evidence type="ECO:0000256" key="1">
    <source>
        <dbReference type="PROSITE-ProRule" id="PRU00278"/>
    </source>
</evidence>
<dbReference type="InterPro" id="IPR027304">
    <property type="entry name" value="Trigger_fact/SurA_dom_sf"/>
</dbReference>
<dbReference type="InterPro" id="IPR046357">
    <property type="entry name" value="PPIase_dom_sf"/>
</dbReference>
<dbReference type="AlphaFoldDB" id="A0A7C4QQW0"/>
<sequence length="404" mass="45612">MRRLGLLAVVLGMLTGCGTVQRPKNENPVLQAPPRRLSFDDSRAVDHPGANSSSEIRQVRLREADADEAKVFNAKVVARVNGAPVFAGEVLERWGPVLKTAHGRLPAEDFIELRDAIVQVNLRGHIERKLLAERMRSSLKPDQIKQLEAHVDRLFEKEIDKLKAQMEVSTRTELELALNERGTTLDAYKEGFVTQRLAIEYVGSHIERPPPLTRPELVAYYQAHLDEYKIPARVLWQHVQVDWNARVGREEAARKIAEAHQALLRGEPFDDVARRLSDGPTASDGGRWDWTNRGSLAEHKLEEVLFVLPVGQISSIIEGRSAFHLVKVLDRQAESRRPFAELQDEIAQKLEAERRNNLPEKFVEQLYQEAIIETSYDLSPDGINAASVRMSQLFQQAGINLSRG</sequence>
<dbReference type="Pfam" id="PF00639">
    <property type="entry name" value="Rotamase"/>
    <property type="match status" value="1"/>
</dbReference>
<evidence type="ECO:0000259" key="3">
    <source>
        <dbReference type="PROSITE" id="PS50198"/>
    </source>
</evidence>
<accession>A0A7C4QQW0</accession>